<gene>
    <name evidence="2" type="ORF">GCM10025867_21380</name>
</gene>
<proteinExistence type="predicted"/>
<feature type="transmembrane region" description="Helical" evidence="1">
    <location>
        <begin position="20"/>
        <end position="48"/>
    </location>
</feature>
<feature type="transmembrane region" description="Helical" evidence="1">
    <location>
        <begin position="147"/>
        <end position="168"/>
    </location>
</feature>
<keyword evidence="1" id="KW-0812">Transmembrane</keyword>
<feature type="transmembrane region" description="Helical" evidence="1">
    <location>
        <begin position="114"/>
        <end position="135"/>
    </location>
</feature>
<protein>
    <recommendedName>
        <fullName evidence="4">DUF1648 domain-containing protein</fullName>
    </recommendedName>
</protein>
<evidence type="ECO:0000313" key="2">
    <source>
        <dbReference type="EMBL" id="BDZ49897.1"/>
    </source>
</evidence>
<reference evidence="3" key="1">
    <citation type="journal article" date="2019" name="Int. J. Syst. Evol. Microbiol.">
        <title>The Global Catalogue of Microorganisms (GCM) 10K type strain sequencing project: providing services to taxonomists for standard genome sequencing and annotation.</title>
        <authorList>
            <consortium name="The Broad Institute Genomics Platform"/>
            <consortium name="The Broad Institute Genome Sequencing Center for Infectious Disease"/>
            <person name="Wu L."/>
            <person name="Ma J."/>
        </authorList>
    </citation>
    <scope>NUCLEOTIDE SEQUENCE [LARGE SCALE GENOMIC DNA]</scope>
    <source>
        <strain evidence="3">NBRC 108728</strain>
    </source>
</reference>
<evidence type="ECO:0000256" key="1">
    <source>
        <dbReference type="SAM" id="Phobius"/>
    </source>
</evidence>
<evidence type="ECO:0000313" key="3">
    <source>
        <dbReference type="Proteomes" id="UP001321486"/>
    </source>
</evidence>
<dbReference type="Proteomes" id="UP001321486">
    <property type="component" value="Chromosome"/>
</dbReference>
<evidence type="ECO:0008006" key="4">
    <source>
        <dbReference type="Google" id="ProtNLM"/>
    </source>
</evidence>
<accession>A0ABN6XY05</accession>
<dbReference type="EMBL" id="AP027732">
    <property type="protein sequence ID" value="BDZ49897.1"/>
    <property type="molecule type" value="Genomic_DNA"/>
</dbReference>
<organism evidence="2 3">
    <name type="scientific">Frondihabitans sucicola</name>
    <dbReference type="NCBI Taxonomy" id="1268041"/>
    <lineage>
        <taxon>Bacteria</taxon>
        <taxon>Bacillati</taxon>
        <taxon>Actinomycetota</taxon>
        <taxon>Actinomycetes</taxon>
        <taxon>Micrococcales</taxon>
        <taxon>Microbacteriaceae</taxon>
        <taxon>Frondihabitans</taxon>
    </lineage>
</organism>
<sequence length="188" mass="20373">MNAQSTRGVAWWLSPLRPLLIGMAALAVATLVASKTLPVHTVVIWAAAGKRGLAASRSDFEVGVIIIGLVVFGVWVIAGLFLTVMPLRHVLVPHAVYWKAAGHGSEMRHRYATYLSRAIGFTYWFIAVEVVVAVVSQKNGSLEVPWLPVVVSLLFIVILLVFAVWVFADGFRPPPRPAPRKVAGSAGR</sequence>
<keyword evidence="1" id="KW-0472">Membrane</keyword>
<dbReference type="RefSeq" id="WP_286346577.1">
    <property type="nucleotide sequence ID" value="NZ_AP027732.1"/>
</dbReference>
<name>A0ABN6XY05_9MICO</name>
<keyword evidence="3" id="KW-1185">Reference proteome</keyword>
<feature type="transmembrane region" description="Helical" evidence="1">
    <location>
        <begin position="60"/>
        <end position="82"/>
    </location>
</feature>
<keyword evidence="1" id="KW-1133">Transmembrane helix</keyword>